<dbReference type="PROSITE" id="PS50977">
    <property type="entry name" value="HTH_TETR_2"/>
    <property type="match status" value="1"/>
</dbReference>
<dbReference type="Pfam" id="PF00440">
    <property type="entry name" value="TetR_N"/>
    <property type="match status" value="1"/>
</dbReference>
<dbReference type="GO" id="GO:0003677">
    <property type="term" value="F:DNA binding"/>
    <property type="evidence" value="ECO:0007669"/>
    <property type="project" value="UniProtKB-UniRule"/>
</dbReference>
<dbReference type="RefSeq" id="WP_176238945.1">
    <property type="nucleotide sequence ID" value="NZ_AP024412.1"/>
</dbReference>
<dbReference type="EMBL" id="AP024412">
    <property type="protein sequence ID" value="BCR36232.1"/>
    <property type="molecule type" value="Genomic_DNA"/>
</dbReference>
<dbReference type="InterPro" id="IPR009057">
    <property type="entry name" value="Homeodomain-like_sf"/>
</dbReference>
<evidence type="ECO:0000313" key="3">
    <source>
        <dbReference type="Proteomes" id="UP000620133"/>
    </source>
</evidence>
<dbReference type="InterPro" id="IPR036271">
    <property type="entry name" value="Tet_transcr_reg_TetR-rel_C_sf"/>
</dbReference>
<protein>
    <submittedName>
        <fullName evidence="2">Uncharacterized protein</fullName>
    </submittedName>
</protein>
<dbReference type="SUPFAM" id="SSF46689">
    <property type="entry name" value="Homeodomain-like"/>
    <property type="match status" value="1"/>
</dbReference>
<evidence type="ECO:0000256" key="1">
    <source>
        <dbReference type="ARBA" id="ARBA00023125"/>
    </source>
</evidence>
<dbReference type="AlphaFoldDB" id="A0A7U9XUW8"/>
<organism evidence="2 3">
    <name type="scientific">Mariniplasma anaerobium</name>
    <dbReference type="NCBI Taxonomy" id="2735436"/>
    <lineage>
        <taxon>Bacteria</taxon>
        <taxon>Bacillati</taxon>
        <taxon>Mycoplasmatota</taxon>
        <taxon>Mollicutes</taxon>
        <taxon>Acholeplasmatales</taxon>
        <taxon>Acholeplasmataceae</taxon>
        <taxon>Mariniplasma</taxon>
    </lineage>
</organism>
<dbReference type="Proteomes" id="UP000620133">
    <property type="component" value="Chromosome"/>
</dbReference>
<dbReference type="KEGG" id="manr:MPAN_011250"/>
<dbReference type="PANTHER" id="PTHR43479:SF11">
    <property type="entry name" value="ACREF_ENVCD OPERON REPRESSOR-RELATED"/>
    <property type="match status" value="1"/>
</dbReference>
<proteinExistence type="predicted"/>
<dbReference type="Gene3D" id="1.10.357.10">
    <property type="entry name" value="Tetracycline Repressor, domain 2"/>
    <property type="match status" value="1"/>
</dbReference>
<name>A0A7U9XUW8_9MOLU</name>
<keyword evidence="3" id="KW-1185">Reference proteome</keyword>
<evidence type="ECO:0000313" key="2">
    <source>
        <dbReference type="EMBL" id="BCR36232.1"/>
    </source>
</evidence>
<dbReference type="SUPFAM" id="SSF48498">
    <property type="entry name" value="Tetracyclin repressor-like, C-terminal domain"/>
    <property type="match status" value="1"/>
</dbReference>
<dbReference type="PANTHER" id="PTHR43479">
    <property type="entry name" value="ACREF/ENVCD OPERON REPRESSOR-RELATED"/>
    <property type="match status" value="1"/>
</dbReference>
<dbReference type="InterPro" id="IPR050624">
    <property type="entry name" value="HTH-type_Tx_Regulator"/>
</dbReference>
<gene>
    <name evidence="2" type="ORF">MPAN_011250</name>
</gene>
<accession>A0A7U9XUW8</accession>
<dbReference type="InterPro" id="IPR001647">
    <property type="entry name" value="HTH_TetR"/>
</dbReference>
<keyword evidence="1" id="KW-0238">DNA-binding</keyword>
<reference evidence="2" key="1">
    <citation type="submission" date="2021-01" db="EMBL/GenBank/DDBJ databases">
        <title>Draft genome sequence of Acholeplasmataceae bacterium strain Mahy22.</title>
        <authorList>
            <person name="Watanabe M."/>
            <person name="Kojima H."/>
            <person name="Fukui M."/>
        </authorList>
    </citation>
    <scope>NUCLEOTIDE SEQUENCE</scope>
    <source>
        <strain evidence="2">Mahy22</strain>
    </source>
</reference>
<sequence length="202" mass="23868">MPTQTFDNLPIDKKNRIIDAILDELGLHTYEHINIQNIIKDAKIPRGSFYQYFKDKDDLFAFFYDYTINIKYKYWDNILSPSLDIPFLERLKSIYLRGYKFSIDYPKFVKVGHRISESQTFRNDENYKKGIKMAIDLYEGFIKTDQEKGIIRKDIDARLLATFITEFIQKVTLDELLNEGFNLNIIETKVNQLIDIIGKGIK</sequence>